<dbReference type="EMBL" id="FOGD01000005">
    <property type="protein sequence ID" value="SER19712.1"/>
    <property type="molecule type" value="Genomic_DNA"/>
</dbReference>
<evidence type="ECO:0000256" key="2">
    <source>
        <dbReference type="SAM" id="SignalP"/>
    </source>
</evidence>
<gene>
    <name evidence="3" type="ORF">SAMN02982919_01902</name>
</gene>
<dbReference type="Proteomes" id="UP000199766">
    <property type="component" value="Unassembled WGS sequence"/>
</dbReference>
<evidence type="ECO:0000313" key="4">
    <source>
        <dbReference type="Proteomes" id="UP000199766"/>
    </source>
</evidence>
<accession>A0A1H9M7W7</accession>
<evidence type="ECO:0008006" key="5">
    <source>
        <dbReference type="Google" id="ProtNLM"/>
    </source>
</evidence>
<keyword evidence="1" id="KW-0175">Coiled coil</keyword>
<dbReference type="PROSITE" id="PS51257">
    <property type="entry name" value="PROKAR_LIPOPROTEIN"/>
    <property type="match status" value="1"/>
</dbReference>
<protein>
    <recommendedName>
        <fullName evidence="5">DUF4124 domain-containing protein</fullName>
    </recommendedName>
</protein>
<keyword evidence="4" id="KW-1185">Reference proteome</keyword>
<evidence type="ECO:0000256" key="1">
    <source>
        <dbReference type="SAM" id="Coils"/>
    </source>
</evidence>
<evidence type="ECO:0000313" key="3">
    <source>
        <dbReference type="EMBL" id="SER19712.1"/>
    </source>
</evidence>
<feature type="signal peptide" evidence="2">
    <location>
        <begin position="1"/>
        <end position="32"/>
    </location>
</feature>
<keyword evidence="2" id="KW-0732">Signal</keyword>
<feature type="coiled-coil region" evidence="1">
    <location>
        <begin position="84"/>
        <end position="117"/>
    </location>
</feature>
<reference evidence="3 4" key="1">
    <citation type="submission" date="2016-10" db="EMBL/GenBank/DDBJ databases">
        <authorList>
            <person name="de Groot N.N."/>
        </authorList>
    </citation>
    <scope>NUCLEOTIDE SEQUENCE [LARGE SCALE GENOMIC DNA]</scope>
    <source>
        <strain evidence="3 4">ATCC 35958</strain>
    </source>
</reference>
<dbReference type="AlphaFoldDB" id="A0A1H9M7W7"/>
<sequence>MNLRTHLPRGTPVLRAVLWAMLASGCAPWAWAQALAPNVAGIYSCIDAQGRRLTADRPIPQCIDREQRELSPLGTVRRVIGPTLTEYERTALEAQRRKEQEERAQQAEERRRERALLARYPSQATHDAERTEAIVQLDLVSVAASKRIQDLQEQRKALDLEMEFYRRDPIKAPMSLRRMLAENEASMLEQQRFIANQDREKRRVHQRFDLELAQLRQLWATQRAPLLPPSTQAGVLPLAPTVPAGAVYMTPRPLATLP</sequence>
<name>A0A1H9M7W7_9BURK</name>
<organism evidence="3 4">
    <name type="scientific">Giesbergeria anulus</name>
    <dbReference type="NCBI Taxonomy" id="180197"/>
    <lineage>
        <taxon>Bacteria</taxon>
        <taxon>Pseudomonadati</taxon>
        <taxon>Pseudomonadota</taxon>
        <taxon>Betaproteobacteria</taxon>
        <taxon>Burkholderiales</taxon>
        <taxon>Comamonadaceae</taxon>
        <taxon>Giesbergeria</taxon>
    </lineage>
</organism>
<feature type="chain" id="PRO_5011542865" description="DUF4124 domain-containing protein" evidence="2">
    <location>
        <begin position="33"/>
        <end position="258"/>
    </location>
</feature>
<proteinExistence type="predicted"/>
<feature type="coiled-coil region" evidence="1">
    <location>
        <begin position="141"/>
        <end position="168"/>
    </location>
</feature>
<dbReference type="STRING" id="180197.SAMN02982919_01902"/>